<gene>
    <name evidence="1" type="ORF">PXEA_LOCUS18849</name>
</gene>
<organism evidence="1 2">
    <name type="scientific">Protopolystoma xenopodis</name>
    <dbReference type="NCBI Taxonomy" id="117903"/>
    <lineage>
        <taxon>Eukaryota</taxon>
        <taxon>Metazoa</taxon>
        <taxon>Spiralia</taxon>
        <taxon>Lophotrochozoa</taxon>
        <taxon>Platyhelminthes</taxon>
        <taxon>Monogenea</taxon>
        <taxon>Polyopisthocotylea</taxon>
        <taxon>Polystomatidea</taxon>
        <taxon>Polystomatidae</taxon>
        <taxon>Protopolystoma</taxon>
    </lineage>
</organism>
<evidence type="ECO:0000313" key="1">
    <source>
        <dbReference type="EMBL" id="VEL25409.1"/>
    </source>
</evidence>
<accession>A0A3S5AU70</accession>
<comment type="caution">
    <text evidence="1">The sequence shown here is derived from an EMBL/GenBank/DDBJ whole genome shotgun (WGS) entry which is preliminary data.</text>
</comment>
<reference evidence="1" key="1">
    <citation type="submission" date="2018-11" db="EMBL/GenBank/DDBJ databases">
        <authorList>
            <consortium name="Pathogen Informatics"/>
        </authorList>
    </citation>
    <scope>NUCLEOTIDE SEQUENCE</scope>
</reference>
<dbReference type="EMBL" id="CAAALY010073749">
    <property type="protein sequence ID" value="VEL25409.1"/>
    <property type="molecule type" value="Genomic_DNA"/>
</dbReference>
<sequence>MSPFYSIISSNFLHDSLHPLTQCRLVSAFSLPFQLMIDLHTLASHQRALLLELTALLPRRLLRQLLDCLVRTPVKQGSSLFNPCVSPDLRASPSAGVPVADSGLGQVLRGPDLGHKAHNHRQSSGFQANQEPNLVGLDEPLFGLDWAGRVHSSISVCALHVQVGLLGVAGLSGAGEGRQACEKLVEQTGES</sequence>
<protein>
    <submittedName>
        <fullName evidence="1">Uncharacterized protein</fullName>
    </submittedName>
</protein>
<dbReference type="Proteomes" id="UP000784294">
    <property type="component" value="Unassembled WGS sequence"/>
</dbReference>
<proteinExistence type="predicted"/>
<evidence type="ECO:0000313" key="2">
    <source>
        <dbReference type="Proteomes" id="UP000784294"/>
    </source>
</evidence>
<keyword evidence="2" id="KW-1185">Reference proteome</keyword>
<name>A0A3S5AU70_9PLAT</name>
<dbReference type="AlphaFoldDB" id="A0A3S5AU70"/>